<evidence type="ECO:0000256" key="2">
    <source>
        <dbReference type="ARBA" id="ARBA00022448"/>
    </source>
</evidence>
<protein>
    <submittedName>
        <fullName evidence="7">ABC-type branched-subunit amino acid transport system ATPase component</fullName>
    </submittedName>
</protein>
<dbReference type="InterPro" id="IPR027417">
    <property type="entry name" value="P-loop_NTPase"/>
</dbReference>
<dbReference type="PANTHER" id="PTHR43820">
    <property type="entry name" value="HIGH-AFFINITY BRANCHED-CHAIN AMINO ACID TRANSPORT ATP-BINDING PROTEIN LIVF"/>
    <property type="match status" value="1"/>
</dbReference>
<keyword evidence="3" id="KW-0547">Nucleotide-binding</keyword>
<gene>
    <name evidence="7" type="ORF">QO014_000309</name>
</gene>
<proteinExistence type="inferred from homology"/>
<name>A0ABU0H0V1_9HYPH</name>
<dbReference type="Proteomes" id="UP001241603">
    <property type="component" value="Unassembled WGS sequence"/>
</dbReference>
<comment type="caution">
    <text evidence="7">The sequence shown here is derived from an EMBL/GenBank/DDBJ whole genome shotgun (WGS) entry which is preliminary data.</text>
</comment>
<dbReference type="PROSITE" id="PS00211">
    <property type="entry name" value="ABC_TRANSPORTER_1"/>
    <property type="match status" value="1"/>
</dbReference>
<evidence type="ECO:0000313" key="7">
    <source>
        <dbReference type="EMBL" id="MDQ0435939.1"/>
    </source>
</evidence>
<evidence type="ECO:0000256" key="3">
    <source>
        <dbReference type="ARBA" id="ARBA00022741"/>
    </source>
</evidence>
<dbReference type="CDD" id="cd03224">
    <property type="entry name" value="ABC_TM1139_LivF_branched"/>
    <property type="match status" value="1"/>
</dbReference>
<keyword evidence="2" id="KW-0813">Transport</keyword>
<dbReference type="InterPro" id="IPR003593">
    <property type="entry name" value="AAA+_ATPase"/>
</dbReference>
<evidence type="ECO:0000313" key="8">
    <source>
        <dbReference type="Proteomes" id="UP001241603"/>
    </source>
</evidence>
<keyword evidence="5" id="KW-0029">Amino-acid transport</keyword>
<dbReference type="SUPFAM" id="SSF52540">
    <property type="entry name" value="P-loop containing nucleoside triphosphate hydrolases"/>
    <property type="match status" value="1"/>
</dbReference>
<dbReference type="PANTHER" id="PTHR43820:SF4">
    <property type="entry name" value="HIGH-AFFINITY BRANCHED-CHAIN AMINO ACID TRANSPORT ATP-BINDING PROTEIN LIVF"/>
    <property type="match status" value="1"/>
</dbReference>
<dbReference type="SMART" id="SM00382">
    <property type="entry name" value="AAA"/>
    <property type="match status" value="1"/>
</dbReference>
<evidence type="ECO:0000259" key="6">
    <source>
        <dbReference type="PROSITE" id="PS50893"/>
    </source>
</evidence>
<organism evidence="7 8">
    <name type="scientific">Kaistia dalseonensis</name>
    <dbReference type="NCBI Taxonomy" id="410840"/>
    <lineage>
        <taxon>Bacteria</taxon>
        <taxon>Pseudomonadati</taxon>
        <taxon>Pseudomonadota</taxon>
        <taxon>Alphaproteobacteria</taxon>
        <taxon>Hyphomicrobiales</taxon>
        <taxon>Kaistiaceae</taxon>
        <taxon>Kaistia</taxon>
    </lineage>
</organism>
<evidence type="ECO:0000256" key="1">
    <source>
        <dbReference type="ARBA" id="ARBA00005417"/>
    </source>
</evidence>
<dbReference type="EMBL" id="JAUSVO010000001">
    <property type="protein sequence ID" value="MDQ0435939.1"/>
    <property type="molecule type" value="Genomic_DNA"/>
</dbReference>
<keyword evidence="4" id="KW-0067">ATP-binding</keyword>
<keyword evidence="8" id="KW-1185">Reference proteome</keyword>
<sequence length="251" mass="26997">MNIDARSDVLKVEGLKAGYGEENILHGISIRVPRRSIVAIIGPNGSGKSTLLKSIYGLVSIRGGSVTLFDAEEKPVSLVGKRSNAITALGMNMVPQLANVFADMTVLENLQMGSLPARHKYAERYERVLDALPLIKGMLSKRAATLSGGQRQMVAFGRALMSDPSLLLLDEPSAGLAPMVQEEIFSKTREINALGVSILMVEQRARQCLAIADYGYVLEQGRNRLEGTGAAMIDDPEVIRLYLGGGKKSAA</sequence>
<evidence type="ECO:0000256" key="5">
    <source>
        <dbReference type="ARBA" id="ARBA00022970"/>
    </source>
</evidence>
<dbReference type="RefSeq" id="WP_266346891.1">
    <property type="nucleotide sequence ID" value="NZ_JAPKNG010000001.1"/>
</dbReference>
<evidence type="ECO:0000256" key="4">
    <source>
        <dbReference type="ARBA" id="ARBA00022840"/>
    </source>
</evidence>
<dbReference type="InterPro" id="IPR052156">
    <property type="entry name" value="BCAA_Transport_ATP-bd_LivF"/>
</dbReference>
<dbReference type="PROSITE" id="PS50893">
    <property type="entry name" value="ABC_TRANSPORTER_2"/>
    <property type="match status" value="1"/>
</dbReference>
<accession>A0ABU0H0V1</accession>
<comment type="similarity">
    <text evidence="1">Belongs to the ABC transporter superfamily.</text>
</comment>
<feature type="domain" description="ABC transporter" evidence="6">
    <location>
        <begin position="10"/>
        <end position="245"/>
    </location>
</feature>
<reference evidence="7 8" key="1">
    <citation type="submission" date="2023-07" db="EMBL/GenBank/DDBJ databases">
        <title>Genomic Encyclopedia of Type Strains, Phase IV (KMG-IV): sequencing the most valuable type-strain genomes for metagenomic binning, comparative biology and taxonomic classification.</title>
        <authorList>
            <person name="Goeker M."/>
        </authorList>
    </citation>
    <scope>NUCLEOTIDE SEQUENCE [LARGE SCALE GENOMIC DNA]</scope>
    <source>
        <strain evidence="7 8">B6-8</strain>
    </source>
</reference>
<dbReference type="Gene3D" id="3.40.50.300">
    <property type="entry name" value="P-loop containing nucleotide triphosphate hydrolases"/>
    <property type="match status" value="1"/>
</dbReference>
<dbReference type="InterPro" id="IPR017871">
    <property type="entry name" value="ABC_transporter-like_CS"/>
</dbReference>
<dbReference type="InterPro" id="IPR003439">
    <property type="entry name" value="ABC_transporter-like_ATP-bd"/>
</dbReference>
<dbReference type="Pfam" id="PF00005">
    <property type="entry name" value="ABC_tran"/>
    <property type="match status" value="1"/>
</dbReference>